<protein>
    <recommendedName>
        <fullName evidence="5">Microtubule-associated protein Jupiter</fullName>
    </recommendedName>
</protein>
<accession>A0AAD8AUM1</accession>
<feature type="compositionally biased region" description="Polar residues" evidence="9">
    <location>
        <begin position="118"/>
        <end position="129"/>
    </location>
</feature>
<evidence type="ECO:0000256" key="9">
    <source>
        <dbReference type="SAM" id="MobiDB-lite"/>
    </source>
</evidence>
<evidence type="ECO:0000256" key="7">
    <source>
        <dbReference type="ARBA" id="ARBA00022553"/>
    </source>
</evidence>
<evidence type="ECO:0000313" key="11">
    <source>
        <dbReference type="Proteomes" id="UP001233172"/>
    </source>
</evidence>
<evidence type="ECO:0000256" key="2">
    <source>
        <dbReference type="ARBA" id="ARBA00004123"/>
    </source>
</evidence>
<dbReference type="InterPro" id="IPR033335">
    <property type="entry name" value="JUPITER"/>
</dbReference>
<evidence type="ECO:0000256" key="5">
    <source>
        <dbReference type="ARBA" id="ARBA00021471"/>
    </source>
</evidence>
<dbReference type="GO" id="GO:0005634">
    <property type="term" value="C:nucleus"/>
    <property type="evidence" value="ECO:0007669"/>
    <property type="project" value="UniProtKB-SubCell"/>
</dbReference>
<reference evidence="10" key="1">
    <citation type="journal article" date="2023" name="PLoS Negl. Trop. Dis.">
        <title>A genome sequence for Biomphalaria pfeifferi, the major vector snail for the human-infecting parasite Schistosoma mansoni.</title>
        <authorList>
            <person name="Bu L."/>
            <person name="Lu L."/>
            <person name="Laidemitt M.R."/>
            <person name="Zhang S.M."/>
            <person name="Mutuku M."/>
            <person name="Mkoji G."/>
            <person name="Steinauer M."/>
            <person name="Loker E.S."/>
        </authorList>
    </citation>
    <scope>NUCLEOTIDE SEQUENCE</scope>
    <source>
        <strain evidence="10">KasaAsao</strain>
    </source>
</reference>
<comment type="function">
    <text evidence="1">Binds to all microtubule populations.</text>
</comment>
<keyword evidence="11" id="KW-1185">Reference proteome</keyword>
<feature type="region of interest" description="Disordered" evidence="9">
    <location>
        <begin position="1"/>
        <end position="214"/>
    </location>
</feature>
<dbReference type="GO" id="GO:0005737">
    <property type="term" value="C:cytoplasm"/>
    <property type="evidence" value="ECO:0007669"/>
    <property type="project" value="UniProtKB-SubCell"/>
</dbReference>
<keyword evidence="8" id="KW-0539">Nucleus</keyword>
<name>A0AAD8AUM1_BIOPF</name>
<feature type="compositionally biased region" description="Low complexity" evidence="9">
    <location>
        <begin position="72"/>
        <end position="84"/>
    </location>
</feature>
<proteinExistence type="inferred from homology"/>
<dbReference type="AlphaFoldDB" id="A0AAD8AUM1"/>
<dbReference type="Proteomes" id="UP001233172">
    <property type="component" value="Unassembled WGS sequence"/>
</dbReference>
<evidence type="ECO:0000256" key="1">
    <source>
        <dbReference type="ARBA" id="ARBA00003805"/>
    </source>
</evidence>
<comment type="similarity">
    <text evidence="4">Belongs to the MAP Jupiter family.</text>
</comment>
<evidence type="ECO:0000256" key="8">
    <source>
        <dbReference type="ARBA" id="ARBA00023242"/>
    </source>
</evidence>
<dbReference type="PANTHER" id="PTHR34930">
    <property type="entry name" value="GEO05313P1"/>
    <property type="match status" value="1"/>
</dbReference>
<organism evidence="10 11">
    <name type="scientific">Biomphalaria pfeifferi</name>
    <name type="common">Bloodfluke planorb</name>
    <name type="synonym">Freshwater snail</name>
    <dbReference type="NCBI Taxonomy" id="112525"/>
    <lineage>
        <taxon>Eukaryota</taxon>
        <taxon>Metazoa</taxon>
        <taxon>Spiralia</taxon>
        <taxon>Lophotrochozoa</taxon>
        <taxon>Mollusca</taxon>
        <taxon>Gastropoda</taxon>
        <taxon>Heterobranchia</taxon>
        <taxon>Euthyneura</taxon>
        <taxon>Panpulmonata</taxon>
        <taxon>Hygrophila</taxon>
        <taxon>Lymnaeoidea</taxon>
        <taxon>Planorbidae</taxon>
        <taxon>Biomphalaria</taxon>
    </lineage>
</organism>
<evidence type="ECO:0000256" key="4">
    <source>
        <dbReference type="ARBA" id="ARBA00005344"/>
    </source>
</evidence>
<sequence>MTTTSTFQGMNTDGKPSSRVLNPPGGASSNIFGFDDSATPQKTPVKNNPDNVNRGNNDIFHQGNHPVESTPNVRNSNNVNRGSNDIFNQGAGVSAAQPAKSTRAPRSAYNPITGEAYEQTSTKQEQVTAQKCEEKPSSEKQEVETPGSVKQEAEGADNLKQEALPEVKKQDNQVSKSSQSAQQGGILGSNTNKPQDHPSTRVSQPPGGRSTKLW</sequence>
<feature type="compositionally biased region" description="Basic and acidic residues" evidence="9">
    <location>
        <begin position="151"/>
        <end position="171"/>
    </location>
</feature>
<evidence type="ECO:0000313" key="10">
    <source>
        <dbReference type="EMBL" id="KAK0042731.1"/>
    </source>
</evidence>
<keyword evidence="6" id="KW-0963">Cytoplasm</keyword>
<feature type="compositionally biased region" description="Polar residues" evidence="9">
    <location>
        <begin position="172"/>
        <end position="193"/>
    </location>
</feature>
<keyword evidence="7" id="KW-0597">Phosphoprotein</keyword>
<dbReference type="EMBL" id="JASAOG010000234">
    <property type="protein sequence ID" value="KAK0042731.1"/>
    <property type="molecule type" value="Genomic_DNA"/>
</dbReference>
<evidence type="ECO:0000256" key="6">
    <source>
        <dbReference type="ARBA" id="ARBA00022490"/>
    </source>
</evidence>
<dbReference type="PANTHER" id="PTHR34930:SF2">
    <property type="entry name" value="MICROTUBULE-ASSOCIATED PROTEIN JUPITER"/>
    <property type="match status" value="1"/>
</dbReference>
<evidence type="ECO:0000256" key="3">
    <source>
        <dbReference type="ARBA" id="ARBA00004496"/>
    </source>
</evidence>
<reference evidence="10" key="2">
    <citation type="submission" date="2023-04" db="EMBL/GenBank/DDBJ databases">
        <authorList>
            <person name="Bu L."/>
            <person name="Lu L."/>
            <person name="Laidemitt M.R."/>
            <person name="Zhang S.M."/>
            <person name="Mutuku M."/>
            <person name="Mkoji G."/>
            <person name="Steinauer M."/>
            <person name="Loker E.S."/>
        </authorList>
    </citation>
    <scope>NUCLEOTIDE SEQUENCE</scope>
    <source>
        <strain evidence="10">KasaAsao</strain>
        <tissue evidence="10">Whole Snail</tissue>
    </source>
</reference>
<comment type="caution">
    <text evidence="10">The sequence shown here is derived from an EMBL/GenBank/DDBJ whole genome shotgun (WGS) entry which is preliminary data.</text>
</comment>
<comment type="subcellular location">
    <subcellularLocation>
        <location evidence="3">Cytoplasm</location>
    </subcellularLocation>
    <subcellularLocation>
        <location evidence="2">Nucleus</location>
    </subcellularLocation>
</comment>
<feature type="compositionally biased region" description="Basic and acidic residues" evidence="9">
    <location>
        <begin position="131"/>
        <end position="143"/>
    </location>
</feature>
<feature type="compositionally biased region" description="Low complexity" evidence="9">
    <location>
        <begin position="47"/>
        <end position="57"/>
    </location>
</feature>
<feature type="compositionally biased region" description="Polar residues" evidence="9">
    <location>
        <begin position="1"/>
        <end position="15"/>
    </location>
</feature>
<gene>
    <name evidence="10" type="ORF">Bpfe_027881</name>
</gene>